<dbReference type="EMBL" id="AEIG01000134">
    <property type="protein sequence ID" value="EGG28299.1"/>
    <property type="molecule type" value="Genomic_DNA"/>
</dbReference>
<feature type="region of interest" description="Disordered" evidence="7">
    <location>
        <begin position="68"/>
        <end position="89"/>
    </location>
</feature>
<feature type="compositionally biased region" description="Basic and acidic residues" evidence="7">
    <location>
        <begin position="72"/>
        <end position="84"/>
    </location>
</feature>
<sequence>MGLTDIFDIAGSALAGQTTRLHATASNMANASNVSSTAEDAYKAKRVVFRTVLEDQIIGNVRRPAGSLLVDGVKDDPSPHRKLYDPSNPLADEDGYVYQSNVEEVEEVVEMLAAARSYQNNVEVINTAKQLMTRTLEVLKA</sequence>
<comment type="subunit">
    <text evidence="5 6">The basal body constitutes a major portion of the flagellar organelle and consists of four rings (L,P,S, and M) mounted on a central rod. The rod consists of about 26 subunits of FlgG in the distal portion, and FlgB, FlgC and FlgF are thought to build up the proximal portion of the rod with about 6 subunits each.</text>
</comment>
<evidence type="ECO:0000259" key="8">
    <source>
        <dbReference type="Pfam" id="PF06429"/>
    </source>
</evidence>
<evidence type="ECO:0000313" key="10">
    <source>
        <dbReference type="Proteomes" id="UP000005615"/>
    </source>
</evidence>
<dbReference type="OrthoDB" id="9794148at2"/>
<dbReference type="PANTHER" id="PTHR30435:SF2">
    <property type="entry name" value="FLAGELLAR BASAL-BODY ROD PROTEIN FLGC"/>
    <property type="match status" value="1"/>
</dbReference>
<dbReference type="Proteomes" id="UP000005615">
    <property type="component" value="Unassembled WGS sequence"/>
</dbReference>
<keyword evidence="10" id="KW-1185">Reference proteome</keyword>
<dbReference type="InterPro" id="IPR006299">
    <property type="entry name" value="FlgC"/>
</dbReference>
<dbReference type="RefSeq" id="WP_009577238.1">
    <property type="nucleotide sequence ID" value="NZ_AEIG01000134.1"/>
</dbReference>
<evidence type="ECO:0000256" key="5">
    <source>
        <dbReference type="ARBA" id="ARBA00025933"/>
    </source>
</evidence>
<dbReference type="AlphaFoldDB" id="F3L5U4"/>
<accession>F3L5U4</accession>
<keyword evidence="9" id="KW-0966">Cell projection</keyword>
<evidence type="ECO:0000256" key="7">
    <source>
        <dbReference type="SAM" id="MobiDB-lite"/>
    </source>
</evidence>
<name>F3L5U4_9GAMM</name>
<evidence type="ECO:0000256" key="6">
    <source>
        <dbReference type="RuleBase" id="RU362062"/>
    </source>
</evidence>
<comment type="similarity">
    <text evidence="2">Belongs to the flagella basal body rod proteins family.</text>
</comment>
<evidence type="ECO:0000256" key="1">
    <source>
        <dbReference type="ARBA" id="ARBA00004117"/>
    </source>
</evidence>
<comment type="caution">
    <text evidence="9">The sequence shown here is derived from an EMBL/GenBank/DDBJ whole genome shotgun (WGS) entry which is preliminary data.</text>
</comment>
<dbReference type="InterPro" id="IPR010930">
    <property type="entry name" value="Flg_bb/hook_C_dom"/>
</dbReference>
<evidence type="ECO:0000256" key="2">
    <source>
        <dbReference type="ARBA" id="ARBA00009677"/>
    </source>
</evidence>
<keyword evidence="9" id="KW-0282">Flagellum</keyword>
<proteinExistence type="inferred from homology"/>
<dbReference type="GO" id="GO:0071978">
    <property type="term" value="P:bacterial-type flagellum-dependent swarming motility"/>
    <property type="evidence" value="ECO:0007669"/>
    <property type="project" value="TreeGrafter"/>
</dbReference>
<dbReference type="Pfam" id="PF06429">
    <property type="entry name" value="Flg_bbr_C"/>
    <property type="match status" value="1"/>
</dbReference>
<dbReference type="eggNOG" id="COG1558">
    <property type="taxonomic scope" value="Bacteria"/>
</dbReference>
<evidence type="ECO:0000256" key="3">
    <source>
        <dbReference type="ARBA" id="ARBA00017941"/>
    </source>
</evidence>
<keyword evidence="4 6" id="KW-0975">Bacterial flagellum</keyword>
<dbReference type="STRING" id="2518989.IMCC3088_493"/>
<dbReference type="GO" id="GO:0030694">
    <property type="term" value="C:bacterial-type flagellum basal body, rod"/>
    <property type="evidence" value="ECO:0007669"/>
    <property type="project" value="UniProtKB-UniRule"/>
</dbReference>
<gene>
    <name evidence="9" type="ORF">IMCC3088_493</name>
</gene>
<dbReference type="NCBIfam" id="TIGR01395">
    <property type="entry name" value="FlgC"/>
    <property type="match status" value="1"/>
</dbReference>
<reference evidence="9 10" key="1">
    <citation type="journal article" date="2011" name="J. Bacteriol.">
        <title>Genome sequence of strain IMCC3088, a proteorhodopsin-containing marine bacterium belonging to the OM60/NOR5 clade.</title>
        <authorList>
            <person name="Jang Y."/>
            <person name="Oh H.M."/>
            <person name="Kang I."/>
            <person name="Lee K."/>
            <person name="Yang S.J."/>
            <person name="Cho J.C."/>
        </authorList>
    </citation>
    <scope>NUCLEOTIDE SEQUENCE [LARGE SCALE GENOMIC DNA]</scope>
    <source>
        <strain evidence="9 10">IMCC3088</strain>
    </source>
</reference>
<evidence type="ECO:0000256" key="4">
    <source>
        <dbReference type="ARBA" id="ARBA00023143"/>
    </source>
</evidence>
<organism evidence="9 10">
    <name type="scientific">Aequoribacter fuscus</name>
    <dbReference type="NCBI Taxonomy" id="2518989"/>
    <lineage>
        <taxon>Bacteria</taxon>
        <taxon>Pseudomonadati</taxon>
        <taxon>Pseudomonadota</taxon>
        <taxon>Gammaproteobacteria</taxon>
        <taxon>Cellvibrionales</taxon>
        <taxon>Halieaceae</taxon>
        <taxon>Aequoribacter</taxon>
    </lineage>
</organism>
<dbReference type="PANTHER" id="PTHR30435">
    <property type="entry name" value="FLAGELLAR PROTEIN"/>
    <property type="match status" value="1"/>
</dbReference>
<protein>
    <recommendedName>
        <fullName evidence="3 6">Flagellar basal-body rod protein FlgC</fullName>
    </recommendedName>
</protein>
<feature type="domain" description="Flagellar basal-body/hook protein C-terminal" evidence="8">
    <location>
        <begin position="94"/>
        <end position="136"/>
    </location>
</feature>
<comment type="subcellular location">
    <subcellularLocation>
        <location evidence="1 6">Bacterial flagellum basal body</location>
    </subcellularLocation>
</comment>
<evidence type="ECO:0000313" key="9">
    <source>
        <dbReference type="EMBL" id="EGG28299.1"/>
    </source>
</evidence>
<keyword evidence="9" id="KW-0969">Cilium</keyword>